<evidence type="ECO:0000313" key="2">
    <source>
        <dbReference type="Proteomes" id="UP000683925"/>
    </source>
</evidence>
<protein>
    <submittedName>
        <fullName evidence="1">Uncharacterized protein</fullName>
    </submittedName>
</protein>
<accession>A0A8S1UNE9</accession>
<dbReference type="OMA" id="QVTINYF"/>
<dbReference type="Proteomes" id="UP000683925">
    <property type="component" value="Unassembled WGS sequence"/>
</dbReference>
<dbReference type="AlphaFoldDB" id="A0A8S1UNE9"/>
<dbReference type="EMBL" id="CAJJDP010000048">
    <property type="protein sequence ID" value="CAD8166521.1"/>
    <property type="molecule type" value="Genomic_DNA"/>
</dbReference>
<reference evidence="1" key="1">
    <citation type="submission" date="2021-01" db="EMBL/GenBank/DDBJ databases">
        <authorList>
            <consortium name="Genoscope - CEA"/>
            <person name="William W."/>
        </authorList>
    </citation>
    <scope>NUCLEOTIDE SEQUENCE</scope>
</reference>
<organism evidence="1 2">
    <name type="scientific">Paramecium octaurelia</name>
    <dbReference type="NCBI Taxonomy" id="43137"/>
    <lineage>
        <taxon>Eukaryota</taxon>
        <taxon>Sar</taxon>
        <taxon>Alveolata</taxon>
        <taxon>Ciliophora</taxon>
        <taxon>Intramacronucleata</taxon>
        <taxon>Oligohymenophorea</taxon>
        <taxon>Peniculida</taxon>
        <taxon>Parameciidae</taxon>
        <taxon>Paramecium</taxon>
    </lineage>
</organism>
<evidence type="ECO:0000313" key="1">
    <source>
        <dbReference type="EMBL" id="CAD8166521.1"/>
    </source>
</evidence>
<proteinExistence type="predicted"/>
<sequence>MQDLYQEAINYFTKVEDQLNTKYCQFQQEQEQQVEMTTEKKKEYKEYLLRIYKQILSEQIKIDAKEIKKVKKFGIRKTKQKLPC</sequence>
<keyword evidence="2" id="KW-1185">Reference proteome</keyword>
<name>A0A8S1UNE9_PAROT</name>
<gene>
    <name evidence="1" type="ORF">POCTA_138.1.T0480198</name>
</gene>
<comment type="caution">
    <text evidence="1">The sequence shown here is derived from an EMBL/GenBank/DDBJ whole genome shotgun (WGS) entry which is preliminary data.</text>
</comment>